<proteinExistence type="predicted"/>
<evidence type="ECO:0000256" key="3">
    <source>
        <dbReference type="ARBA" id="ARBA00022692"/>
    </source>
</evidence>
<keyword evidence="10" id="KW-1185">Reference proteome</keyword>
<dbReference type="Proteomes" id="UP000257109">
    <property type="component" value="Unassembled WGS sequence"/>
</dbReference>
<feature type="transmembrane region" description="Helical" evidence="7">
    <location>
        <begin position="62"/>
        <end position="82"/>
    </location>
</feature>
<dbReference type="PANTHER" id="PTHR22950:SF698">
    <property type="entry name" value="AMINO ACID TRANSPORTER TRANSMEMBRANE DOMAIN-CONTAINING PROTEIN"/>
    <property type="match status" value="1"/>
</dbReference>
<evidence type="ECO:0000256" key="1">
    <source>
        <dbReference type="ARBA" id="ARBA00004141"/>
    </source>
</evidence>
<dbReference type="GO" id="GO:0005774">
    <property type="term" value="C:vacuolar membrane"/>
    <property type="evidence" value="ECO:0007669"/>
    <property type="project" value="TreeGrafter"/>
</dbReference>
<dbReference type="InterPro" id="IPR013057">
    <property type="entry name" value="AA_transpt_TM"/>
</dbReference>
<dbReference type="PANTHER" id="PTHR22950">
    <property type="entry name" value="AMINO ACID TRANSPORTER"/>
    <property type="match status" value="1"/>
</dbReference>
<comment type="subcellular location">
    <subcellularLocation>
        <location evidence="1">Membrane</location>
        <topology evidence="1">Multi-pass membrane protein</topology>
    </subcellularLocation>
</comment>
<feature type="transmembrane region" description="Helical" evidence="7">
    <location>
        <begin position="217"/>
        <end position="239"/>
    </location>
</feature>
<comment type="caution">
    <text evidence="9">The sequence shown here is derived from an EMBL/GenBank/DDBJ whole genome shotgun (WGS) entry which is preliminary data.</text>
</comment>
<dbReference type="AlphaFoldDB" id="A0A371H3Z7"/>
<keyword evidence="5 7" id="KW-1133">Transmembrane helix</keyword>
<feature type="transmembrane region" description="Helical" evidence="7">
    <location>
        <begin position="390"/>
        <end position="413"/>
    </location>
</feature>
<evidence type="ECO:0000256" key="5">
    <source>
        <dbReference type="ARBA" id="ARBA00022989"/>
    </source>
</evidence>
<feature type="transmembrane region" description="Helical" evidence="7">
    <location>
        <begin position="251"/>
        <end position="275"/>
    </location>
</feature>
<evidence type="ECO:0000256" key="4">
    <source>
        <dbReference type="ARBA" id="ARBA00022970"/>
    </source>
</evidence>
<dbReference type="EMBL" id="QJKJ01003637">
    <property type="protein sequence ID" value="RDX97509.1"/>
    <property type="molecule type" value="Genomic_DNA"/>
</dbReference>
<feature type="non-terminal residue" evidence="9">
    <location>
        <position position="1"/>
    </location>
</feature>
<keyword evidence="2" id="KW-0813">Transport</keyword>
<feature type="transmembrane region" description="Helical" evidence="7">
    <location>
        <begin position="355"/>
        <end position="378"/>
    </location>
</feature>
<feature type="transmembrane region" description="Helical" evidence="7">
    <location>
        <begin position="331"/>
        <end position="349"/>
    </location>
</feature>
<keyword evidence="3 7" id="KW-0812">Transmembrane</keyword>
<evidence type="ECO:0000313" key="10">
    <source>
        <dbReference type="Proteomes" id="UP000257109"/>
    </source>
</evidence>
<gene>
    <name evidence="9" type="primary">AVT1J</name>
    <name evidence="9" type="ORF">CR513_19709</name>
</gene>
<feature type="transmembrane region" description="Helical" evidence="7">
    <location>
        <begin position="154"/>
        <end position="170"/>
    </location>
</feature>
<name>A0A371H3Z7_MUCPR</name>
<feature type="transmembrane region" description="Helical" evidence="7">
    <location>
        <begin position="37"/>
        <end position="56"/>
    </location>
</feature>
<feature type="transmembrane region" description="Helical" evidence="7">
    <location>
        <begin position="295"/>
        <end position="319"/>
    </location>
</feature>
<evidence type="ECO:0000256" key="6">
    <source>
        <dbReference type="ARBA" id="ARBA00023136"/>
    </source>
</evidence>
<evidence type="ECO:0000256" key="7">
    <source>
        <dbReference type="SAM" id="Phobius"/>
    </source>
</evidence>
<sequence>MQGQPRLACLPQNMDIQNQLEASNTEQHKKGTTFLKTCFNGINALTGIGILSMPYAVSHGGWLSFILLFIFAMICWYTSVLLERCMNKHPLIKSYPDIGQVAFGHRGKALIATFIYVELFLIAVELLILEGDNLEKLFPNMNFKVGDLRIEGKKGFVLLAALVILPTTWLRSLGVLAYVSFCGVVVSIILICCVAWVGEVGVGFHERGHLVKWNWEGLVTVVSVFAFCYCAHAVTPTLINSMNDRSQFNKVLMVSFVTSTIIYGVIAVLGYTMFGGNLKSQITLNLPSKEISTKIAIYTTVINPLTKYAVLITPIANAVEDKWLLCNTKTISILIRTTIVVSTVFMALFMPFFGYILTFIGAFFSVTISLLFPCICYLKINKAARQFGLELIIIIAILIIGTFIGILGTYLSVKHIVNHLYKYEGLHS</sequence>
<reference evidence="9" key="1">
    <citation type="submission" date="2018-05" db="EMBL/GenBank/DDBJ databases">
        <title>Draft genome of Mucuna pruriens seed.</title>
        <authorList>
            <person name="Nnadi N.E."/>
            <person name="Vos R."/>
            <person name="Hasami M.H."/>
            <person name="Devisetty U.K."/>
            <person name="Aguiy J.C."/>
        </authorList>
    </citation>
    <scope>NUCLEOTIDE SEQUENCE [LARGE SCALE GENOMIC DNA]</scope>
    <source>
        <strain evidence="9">JCA_2017</strain>
    </source>
</reference>
<accession>A0A371H3Z7</accession>
<feature type="transmembrane region" description="Helical" evidence="7">
    <location>
        <begin position="175"/>
        <end position="197"/>
    </location>
</feature>
<feature type="domain" description="Amino acid transporter transmembrane" evidence="8">
    <location>
        <begin position="31"/>
        <end position="410"/>
    </location>
</feature>
<dbReference type="GO" id="GO:0015179">
    <property type="term" value="F:L-amino acid transmembrane transporter activity"/>
    <property type="evidence" value="ECO:0007669"/>
    <property type="project" value="TreeGrafter"/>
</dbReference>
<keyword evidence="4" id="KW-0029">Amino-acid transport</keyword>
<dbReference type="Pfam" id="PF01490">
    <property type="entry name" value="Aa_trans"/>
    <property type="match status" value="1"/>
</dbReference>
<keyword evidence="6 7" id="KW-0472">Membrane</keyword>
<dbReference type="OrthoDB" id="655540at2759"/>
<evidence type="ECO:0000313" key="9">
    <source>
        <dbReference type="EMBL" id="RDX97509.1"/>
    </source>
</evidence>
<evidence type="ECO:0000259" key="8">
    <source>
        <dbReference type="Pfam" id="PF01490"/>
    </source>
</evidence>
<organism evidence="9 10">
    <name type="scientific">Mucuna pruriens</name>
    <name type="common">Velvet bean</name>
    <name type="synonym">Dolichos pruriens</name>
    <dbReference type="NCBI Taxonomy" id="157652"/>
    <lineage>
        <taxon>Eukaryota</taxon>
        <taxon>Viridiplantae</taxon>
        <taxon>Streptophyta</taxon>
        <taxon>Embryophyta</taxon>
        <taxon>Tracheophyta</taxon>
        <taxon>Spermatophyta</taxon>
        <taxon>Magnoliopsida</taxon>
        <taxon>eudicotyledons</taxon>
        <taxon>Gunneridae</taxon>
        <taxon>Pentapetalae</taxon>
        <taxon>rosids</taxon>
        <taxon>fabids</taxon>
        <taxon>Fabales</taxon>
        <taxon>Fabaceae</taxon>
        <taxon>Papilionoideae</taxon>
        <taxon>50 kb inversion clade</taxon>
        <taxon>NPAAA clade</taxon>
        <taxon>indigoferoid/millettioid clade</taxon>
        <taxon>Phaseoleae</taxon>
        <taxon>Mucuna</taxon>
    </lineage>
</organism>
<protein>
    <submittedName>
        <fullName evidence="9">Amino acid transporter AVT1J</fullName>
    </submittedName>
</protein>
<feature type="transmembrane region" description="Helical" evidence="7">
    <location>
        <begin position="109"/>
        <end position="129"/>
    </location>
</feature>
<evidence type="ECO:0000256" key="2">
    <source>
        <dbReference type="ARBA" id="ARBA00022448"/>
    </source>
</evidence>